<feature type="transmembrane region" description="Helical" evidence="9">
    <location>
        <begin position="170"/>
        <end position="190"/>
    </location>
</feature>
<dbReference type="PANTHER" id="PTHR23503:SF8">
    <property type="entry name" value="FACILITATED GLUCOSE TRANSPORTER PROTEIN 1"/>
    <property type="match status" value="1"/>
</dbReference>
<keyword evidence="6 9" id="KW-0472">Membrane</keyword>
<evidence type="ECO:0000259" key="10">
    <source>
        <dbReference type="PROSITE" id="PS50850"/>
    </source>
</evidence>
<feature type="transmembrane region" description="Helical" evidence="9">
    <location>
        <begin position="410"/>
        <end position="432"/>
    </location>
</feature>
<evidence type="ECO:0000313" key="11">
    <source>
        <dbReference type="EMBL" id="CAH1130243.1"/>
    </source>
</evidence>
<feature type="transmembrane region" description="Helical" evidence="9">
    <location>
        <begin position="259"/>
        <end position="280"/>
    </location>
</feature>
<accession>A0A9P0GK93</accession>
<keyword evidence="7" id="KW-0325">Glycoprotein</keyword>
<dbReference type="GO" id="GO:0005886">
    <property type="term" value="C:plasma membrane"/>
    <property type="evidence" value="ECO:0007669"/>
    <property type="project" value="UniProtKB-SubCell"/>
</dbReference>
<feature type="transmembrane region" description="Helical" evidence="9">
    <location>
        <begin position="134"/>
        <end position="158"/>
    </location>
</feature>
<sequence>MSIPFTDLGRDDDDGVGYVSESHYLKSPTVAEQQAMRLLQVPGRDGREGSMSSNVSDLDVPIYSSENLTTRPRREVESGFNGKLAFAIAASALGSSFQHGYNTGVTNNSQKVVEQWINGTLEDRSGIVPTKESITLVFSLMVSIFCFGGMLGGAVTGFVAERFGRKGGLLLNNILVLLAVICMSSAKAASSYELLILGRLLIGINSGLNAGLAPMYLAEISPVNLRGAVGTVYQLVITISILLANILGLRSILGTAEHWPTLFALTIVPAIFMIATLPFCPESPKYLLLSKGRELEAQKALSWFRGTLAVHEEMDGMRAEYDAMKLVPKTTMRELITNSALRIPLIIALTIMVAQQWSGINAIMFFSTDIFHMAGLDDNASTYATLGMGGINVLMTLVSLVLVEKAGRKTLLLIGFAGMAVDTILLTVSLRFSLQSQVAGIFSVIFVLIFVIMFATGPGSIPWFLVSELFNQSARPTASALAVCINWTANFFVGLAFLPLANAMGGYVFIIFAVLQALFFLFIYKKVPETKNKSLEEISAMFRQQSYQ</sequence>
<dbReference type="InterPro" id="IPR005828">
    <property type="entry name" value="MFS_sugar_transport-like"/>
</dbReference>
<evidence type="ECO:0000256" key="9">
    <source>
        <dbReference type="SAM" id="Phobius"/>
    </source>
</evidence>
<dbReference type="InterPro" id="IPR045263">
    <property type="entry name" value="GLUT"/>
</dbReference>
<keyword evidence="5 9" id="KW-1133">Transmembrane helix</keyword>
<evidence type="ECO:0000256" key="6">
    <source>
        <dbReference type="ARBA" id="ARBA00023136"/>
    </source>
</evidence>
<evidence type="ECO:0000256" key="1">
    <source>
        <dbReference type="ARBA" id="ARBA00004651"/>
    </source>
</evidence>
<evidence type="ECO:0000256" key="8">
    <source>
        <dbReference type="RuleBase" id="RU003346"/>
    </source>
</evidence>
<dbReference type="FunFam" id="1.20.1250.20:FF:001511">
    <property type="entry name" value="Solute carrier family 2, facilitated glucose transporter member 5"/>
    <property type="match status" value="1"/>
</dbReference>
<dbReference type="Pfam" id="PF00083">
    <property type="entry name" value="Sugar_tr"/>
    <property type="match status" value="1"/>
</dbReference>
<dbReference type="PROSITE" id="PS00217">
    <property type="entry name" value="SUGAR_TRANSPORT_2"/>
    <property type="match status" value="1"/>
</dbReference>
<organism evidence="11 12">
    <name type="scientific">Ceutorhynchus assimilis</name>
    <name type="common">cabbage seed weevil</name>
    <dbReference type="NCBI Taxonomy" id="467358"/>
    <lineage>
        <taxon>Eukaryota</taxon>
        <taxon>Metazoa</taxon>
        <taxon>Ecdysozoa</taxon>
        <taxon>Arthropoda</taxon>
        <taxon>Hexapoda</taxon>
        <taxon>Insecta</taxon>
        <taxon>Pterygota</taxon>
        <taxon>Neoptera</taxon>
        <taxon>Endopterygota</taxon>
        <taxon>Coleoptera</taxon>
        <taxon>Polyphaga</taxon>
        <taxon>Cucujiformia</taxon>
        <taxon>Curculionidae</taxon>
        <taxon>Ceutorhynchinae</taxon>
        <taxon>Ceutorhynchus</taxon>
    </lineage>
</organism>
<feature type="transmembrane region" description="Helical" evidence="9">
    <location>
        <begin position="438"/>
        <end position="466"/>
    </location>
</feature>
<dbReference type="PROSITE" id="PS00216">
    <property type="entry name" value="SUGAR_TRANSPORT_1"/>
    <property type="match status" value="1"/>
</dbReference>
<evidence type="ECO:0000256" key="7">
    <source>
        <dbReference type="ARBA" id="ARBA00023180"/>
    </source>
</evidence>
<dbReference type="SUPFAM" id="SSF103473">
    <property type="entry name" value="MFS general substrate transporter"/>
    <property type="match status" value="1"/>
</dbReference>
<dbReference type="InterPro" id="IPR020846">
    <property type="entry name" value="MFS_dom"/>
</dbReference>
<dbReference type="EMBL" id="OU892280">
    <property type="protein sequence ID" value="CAH1130243.1"/>
    <property type="molecule type" value="Genomic_DNA"/>
</dbReference>
<name>A0A9P0GK93_9CUCU</name>
<feature type="transmembrane region" description="Helical" evidence="9">
    <location>
        <begin position="478"/>
        <end position="498"/>
    </location>
</feature>
<dbReference type="NCBIfam" id="TIGR00879">
    <property type="entry name" value="SP"/>
    <property type="match status" value="1"/>
</dbReference>
<dbReference type="Gene3D" id="1.20.1250.20">
    <property type="entry name" value="MFS general substrate transporter like domains"/>
    <property type="match status" value="1"/>
</dbReference>
<keyword evidence="4 9" id="KW-0812">Transmembrane</keyword>
<dbReference type="GO" id="GO:1990539">
    <property type="term" value="P:fructose import across plasma membrane"/>
    <property type="evidence" value="ECO:0007669"/>
    <property type="project" value="UniProtKB-ARBA"/>
</dbReference>
<dbReference type="PANTHER" id="PTHR23503">
    <property type="entry name" value="SOLUTE CARRIER FAMILY 2"/>
    <property type="match status" value="1"/>
</dbReference>
<dbReference type="InterPro" id="IPR036259">
    <property type="entry name" value="MFS_trans_sf"/>
</dbReference>
<evidence type="ECO:0000256" key="2">
    <source>
        <dbReference type="ARBA" id="ARBA00022448"/>
    </source>
</evidence>
<comment type="subcellular location">
    <subcellularLocation>
        <location evidence="1">Cell membrane</location>
        <topology evidence="1">Multi-pass membrane protein</topology>
    </subcellularLocation>
</comment>
<evidence type="ECO:0000256" key="3">
    <source>
        <dbReference type="ARBA" id="ARBA00022475"/>
    </source>
</evidence>
<dbReference type="PRINTS" id="PR00171">
    <property type="entry name" value="SUGRTRNSPORT"/>
</dbReference>
<keyword evidence="12" id="KW-1185">Reference proteome</keyword>
<dbReference type="InterPro" id="IPR005829">
    <property type="entry name" value="Sugar_transporter_CS"/>
</dbReference>
<reference evidence="11" key="1">
    <citation type="submission" date="2022-01" db="EMBL/GenBank/DDBJ databases">
        <authorList>
            <person name="King R."/>
        </authorList>
    </citation>
    <scope>NUCLEOTIDE SEQUENCE</scope>
</reference>
<proteinExistence type="inferred from homology"/>
<comment type="similarity">
    <text evidence="8">Belongs to the major facilitator superfamily. Sugar transporter (TC 2.A.1.1) family.</text>
</comment>
<keyword evidence="2 8" id="KW-0813">Transport</keyword>
<dbReference type="GO" id="GO:0005353">
    <property type="term" value="F:fructose transmembrane transporter activity"/>
    <property type="evidence" value="ECO:0007669"/>
    <property type="project" value="UniProtKB-ARBA"/>
</dbReference>
<protein>
    <recommendedName>
        <fullName evidence="10">Major facilitator superfamily (MFS) profile domain-containing protein</fullName>
    </recommendedName>
</protein>
<feature type="transmembrane region" description="Helical" evidence="9">
    <location>
        <begin position="230"/>
        <end position="253"/>
    </location>
</feature>
<feature type="transmembrane region" description="Helical" evidence="9">
    <location>
        <begin position="339"/>
        <end position="360"/>
    </location>
</feature>
<dbReference type="AlphaFoldDB" id="A0A9P0GK93"/>
<feature type="transmembrane region" description="Helical" evidence="9">
    <location>
        <begin position="380"/>
        <end position="403"/>
    </location>
</feature>
<keyword evidence="3" id="KW-1003">Cell membrane</keyword>
<dbReference type="Proteomes" id="UP001152799">
    <property type="component" value="Chromosome 4"/>
</dbReference>
<evidence type="ECO:0000256" key="5">
    <source>
        <dbReference type="ARBA" id="ARBA00022989"/>
    </source>
</evidence>
<feature type="transmembrane region" description="Helical" evidence="9">
    <location>
        <begin position="196"/>
        <end position="218"/>
    </location>
</feature>
<dbReference type="InterPro" id="IPR003663">
    <property type="entry name" value="Sugar/inositol_transpt"/>
</dbReference>
<dbReference type="PROSITE" id="PS50850">
    <property type="entry name" value="MFS"/>
    <property type="match status" value="1"/>
</dbReference>
<evidence type="ECO:0000313" key="12">
    <source>
        <dbReference type="Proteomes" id="UP001152799"/>
    </source>
</evidence>
<evidence type="ECO:0000256" key="4">
    <source>
        <dbReference type="ARBA" id="ARBA00022692"/>
    </source>
</evidence>
<feature type="domain" description="Major facilitator superfamily (MFS) profile" evidence="10">
    <location>
        <begin position="88"/>
        <end position="531"/>
    </location>
</feature>
<feature type="transmembrane region" description="Helical" evidence="9">
    <location>
        <begin position="504"/>
        <end position="524"/>
    </location>
</feature>
<gene>
    <name evidence="11" type="ORF">CEUTPL_LOCUS8880</name>
</gene>
<dbReference type="OrthoDB" id="4540492at2759"/>